<keyword evidence="2" id="KW-1185">Reference proteome</keyword>
<accession>A0A9D4KPG9</accession>
<reference evidence="1" key="1">
    <citation type="journal article" date="2019" name="bioRxiv">
        <title>The Genome of the Zebra Mussel, Dreissena polymorpha: A Resource for Invasive Species Research.</title>
        <authorList>
            <person name="McCartney M.A."/>
            <person name="Auch B."/>
            <person name="Kono T."/>
            <person name="Mallez S."/>
            <person name="Zhang Y."/>
            <person name="Obille A."/>
            <person name="Becker A."/>
            <person name="Abrahante J.E."/>
            <person name="Garbe J."/>
            <person name="Badalamenti J.P."/>
            <person name="Herman A."/>
            <person name="Mangelson H."/>
            <person name="Liachko I."/>
            <person name="Sullivan S."/>
            <person name="Sone E.D."/>
            <person name="Koren S."/>
            <person name="Silverstein K.A.T."/>
            <person name="Beckman K.B."/>
            <person name="Gohl D.M."/>
        </authorList>
    </citation>
    <scope>NUCLEOTIDE SEQUENCE</scope>
    <source>
        <strain evidence="1">Duluth1</strain>
        <tissue evidence="1">Whole animal</tissue>
    </source>
</reference>
<gene>
    <name evidence="1" type="ORF">DPMN_116245</name>
</gene>
<evidence type="ECO:0000313" key="1">
    <source>
        <dbReference type="EMBL" id="KAH3842741.1"/>
    </source>
</evidence>
<proteinExistence type="predicted"/>
<dbReference type="EMBL" id="JAIWYP010000004">
    <property type="protein sequence ID" value="KAH3842741.1"/>
    <property type="molecule type" value="Genomic_DNA"/>
</dbReference>
<evidence type="ECO:0000313" key="2">
    <source>
        <dbReference type="Proteomes" id="UP000828390"/>
    </source>
</evidence>
<reference evidence="1" key="2">
    <citation type="submission" date="2020-11" db="EMBL/GenBank/DDBJ databases">
        <authorList>
            <person name="McCartney M.A."/>
            <person name="Auch B."/>
            <person name="Kono T."/>
            <person name="Mallez S."/>
            <person name="Becker A."/>
            <person name="Gohl D.M."/>
            <person name="Silverstein K.A.T."/>
            <person name="Koren S."/>
            <person name="Bechman K.B."/>
            <person name="Herman A."/>
            <person name="Abrahante J.E."/>
            <person name="Garbe J."/>
        </authorList>
    </citation>
    <scope>NUCLEOTIDE SEQUENCE</scope>
    <source>
        <strain evidence="1">Duluth1</strain>
        <tissue evidence="1">Whole animal</tissue>
    </source>
</reference>
<sequence>MKERQRFTLHELTPWTVELARCKAMFVCVLLVFPRTWRQSPVNFNSSSFGAKFWIPSVSLKTLMPYYS</sequence>
<name>A0A9D4KPG9_DREPO</name>
<protein>
    <submittedName>
        <fullName evidence="1">Uncharacterized protein</fullName>
    </submittedName>
</protein>
<dbReference type="Proteomes" id="UP000828390">
    <property type="component" value="Unassembled WGS sequence"/>
</dbReference>
<comment type="caution">
    <text evidence="1">The sequence shown here is derived from an EMBL/GenBank/DDBJ whole genome shotgun (WGS) entry which is preliminary data.</text>
</comment>
<dbReference type="AlphaFoldDB" id="A0A9D4KPG9"/>
<organism evidence="1 2">
    <name type="scientific">Dreissena polymorpha</name>
    <name type="common">Zebra mussel</name>
    <name type="synonym">Mytilus polymorpha</name>
    <dbReference type="NCBI Taxonomy" id="45954"/>
    <lineage>
        <taxon>Eukaryota</taxon>
        <taxon>Metazoa</taxon>
        <taxon>Spiralia</taxon>
        <taxon>Lophotrochozoa</taxon>
        <taxon>Mollusca</taxon>
        <taxon>Bivalvia</taxon>
        <taxon>Autobranchia</taxon>
        <taxon>Heteroconchia</taxon>
        <taxon>Euheterodonta</taxon>
        <taxon>Imparidentia</taxon>
        <taxon>Neoheterodontei</taxon>
        <taxon>Myida</taxon>
        <taxon>Dreissenoidea</taxon>
        <taxon>Dreissenidae</taxon>
        <taxon>Dreissena</taxon>
    </lineage>
</organism>